<evidence type="ECO:0000256" key="7">
    <source>
        <dbReference type="ARBA" id="ARBA00022989"/>
    </source>
</evidence>
<comment type="similarity">
    <text evidence="2">Belongs to the Toll-like receptor family.</text>
</comment>
<gene>
    <name evidence="14" type="primary">100120990</name>
</gene>
<dbReference type="PANTHER" id="PTHR24365">
    <property type="entry name" value="TOLL-LIKE RECEPTOR"/>
    <property type="match status" value="1"/>
</dbReference>
<evidence type="ECO:0000256" key="9">
    <source>
        <dbReference type="ARBA" id="ARBA00023170"/>
    </source>
</evidence>
<accession>A0A7M7G5M7</accession>
<feature type="chain" id="PRO_5029501111" description="TIR domain-containing protein" evidence="12">
    <location>
        <begin position="22"/>
        <end position="1050"/>
    </location>
</feature>
<dbReference type="KEGG" id="nvi:100120990"/>
<evidence type="ECO:0000313" key="15">
    <source>
        <dbReference type="Proteomes" id="UP000002358"/>
    </source>
</evidence>
<dbReference type="Pfam" id="PF13676">
    <property type="entry name" value="TIR_2"/>
    <property type="match status" value="1"/>
</dbReference>
<evidence type="ECO:0000256" key="12">
    <source>
        <dbReference type="SAM" id="SignalP"/>
    </source>
</evidence>
<protein>
    <recommendedName>
        <fullName evidence="13">TIR domain-containing protein</fullName>
    </recommendedName>
</protein>
<dbReference type="GO" id="GO:0005886">
    <property type="term" value="C:plasma membrane"/>
    <property type="evidence" value="ECO:0007669"/>
    <property type="project" value="TreeGrafter"/>
</dbReference>
<dbReference type="SMART" id="SM00369">
    <property type="entry name" value="LRR_TYP"/>
    <property type="match status" value="15"/>
</dbReference>
<dbReference type="EnsemblMetazoa" id="XM_001604527">
    <property type="protein sequence ID" value="XP_001604577"/>
    <property type="gene ID" value="LOC100120990"/>
</dbReference>
<dbReference type="AlphaFoldDB" id="A0A7M7G5M7"/>
<keyword evidence="9" id="KW-0675">Receptor</keyword>
<dbReference type="InterPro" id="IPR000483">
    <property type="entry name" value="Cys-rich_flank_reg_C"/>
</dbReference>
<evidence type="ECO:0000256" key="2">
    <source>
        <dbReference type="ARBA" id="ARBA00009634"/>
    </source>
</evidence>
<dbReference type="InterPro" id="IPR035897">
    <property type="entry name" value="Toll_tir_struct_dom_sf"/>
</dbReference>
<dbReference type="PROSITE" id="PS51450">
    <property type="entry name" value="LRR"/>
    <property type="match status" value="3"/>
</dbReference>
<keyword evidence="15" id="KW-1185">Reference proteome</keyword>
<evidence type="ECO:0000256" key="4">
    <source>
        <dbReference type="ARBA" id="ARBA00022692"/>
    </source>
</evidence>
<feature type="signal peptide" evidence="12">
    <location>
        <begin position="1"/>
        <end position="21"/>
    </location>
</feature>
<feature type="transmembrane region" description="Helical" evidence="11">
    <location>
        <begin position="793"/>
        <end position="816"/>
    </location>
</feature>
<keyword evidence="4 11" id="KW-0812">Transmembrane</keyword>
<dbReference type="GO" id="GO:0038023">
    <property type="term" value="F:signaling receptor activity"/>
    <property type="evidence" value="ECO:0007669"/>
    <property type="project" value="TreeGrafter"/>
</dbReference>
<dbReference type="PRINTS" id="PR01537">
    <property type="entry name" value="INTRLKN1R1F"/>
</dbReference>
<dbReference type="SMART" id="SM00082">
    <property type="entry name" value="LRRCT"/>
    <property type="match status" value="2"/>
</dbReference>
<evidence type="ECO:0000256" key="8">
    <source>
        <dbReference type="ARBA" id="ARBA00023136"/>
    </source>
</evidence>
<dbReference type="SMART" id="SM00255">
    <property type="entry name" value="TIR"/>
    <property type="match status" value="1"/>
</dbReference>
<dbReference type="OrthoDB" id="1421090at2759"/>
<evidence type="ECO:0000256" key="11">
    <source>
        <dbReference type="SAM" id="Phobius"/>
    </source>
</evidence>
<evidence type="ECO:0000256" key="10">
    <source>
        <dbReference type="ARBA" id="ARBA00023180"/>
    </source>
</evidence>
<dbReference type="SUPFAM" id="SSF52058">
    <property type="entry name" value="L domain-like"/>
    <property type="match status" value="3"/>
</dbReference>
<reference evidence="14" key="1">
    <citation type="submission" date="2021-01" db="UniProtKB">
        <authorList>
            <consortium name="EnsemblMetazoa"/>
        </authorList>
    </citation>
    <scope>IDENTIFICATION</scope>
</reference>
<dbReference type="FunFam" id="3.80.10.10:FF:001164">
    <property type="entry name" value="GH01279p"/>
    <property type="match status" value="1"/>
</dbReference>
<proteinExistence type="inferred from homology"/>
<dbReference type="FunFam" id="3.40.50.10140:FF:000020">
    <property type="entry name" value="Blast:Protein toll"/>
    <property type="match status" value="1"/>
</dbReference>
<keyword evidence="5 12" id="KW-0732">Signal</keyword>
<comment type="subcellular location">
    <subcellularLocation>
        <location evidence="1">Membrane</location>
        <topology evidence="1">Single-pass type I membrane protein</topology>
    </subcellularLocation>
</comment>
<keyword evidence="6" id="KW-0677">Repeat</keyword>
<name>A0A7M7G5M7_NASVI</name>
<dbReference type="InterPro" id="IPR000157">
    <property type="entry name" value="TIR_dom"/>
</dbReference>
<keyword evidence="10" id="KW-0325">Glycoprotein</keyword>
<dbReference type="PROSITE" id="PS50104">
    <property type="entry name" value="TIR"/>
    <property type="match status" value="1"/>
</dbReference>
<evidence type="ECO:0000256" key="5">
    <source>
        <dbReference type="ARBA" id="ARBA00022729"/>
    </source>
</evidence>
<dbReference type="OMA" id="NNVTEMH"/>
<dbReference type="InterPro" id="IPR001611">
    <property type="entry name" value="Leu-rich_rpt"/>
</dbReference>
<keyword evidence="8 11" id="KW-0472">Membrane</keyword>
<keyword evidence="7 11" id="KW-1133">Transmembrane helix</keyword>
<dbReference type="InterPro" id="IPR003591">
    <property type="entry name" value="Leu-rich_rpt_typical-subtyp"/>
</dbReference>
<dbReference type="PANTHER" id="PTHR24365:SF541">
    <property type="entry name" value="PROTEIN TOLL-RELATED"/>
    <property type="match status" value="1"/>
</dbReference>
<dbReference type="InterPro" id="IPR032675">
    <property type="entry name" value="LRR_dom_sf"/>
</dbReference>
<dbReference type="SUPFAM" id="SSF52200">
    <property type="entry name" value="Toll/Interleukin receptor TIR domain"/>
    <property type="match status" value="1"/>
</dbReference>
<evidence type="ECO:0000256" key="1">
    <source>
        <dbReference type="ARBA" id="ARBA00004479"/>
    </source>
</evidence>
<evidence type="ECO:0000313" key="14">
    <source>
        <dbReference type="EnsemblMetazoa" id="XP_001604577"/>
    </source>
</evidence>
<dbReference type="FunCoup" id="A0A7M7G5M7">
    <property type="interactions" value="75"/>
</dbReference>
<dbReference type="Pfam" id="PF13855">
    <property type="entry name" value="LRR_8"/>
    <property type="match status" value="3"/>
</dbReference>
<dbReference type="GO" id="GO:0002224">
    <property type="term" value="P:toll-like receptor signaling pathway"/>
    <property type="evidence" value="ECO:0007669"/>
    <property type="project" value="TreeGrafter"/>
</dbReference>
<dbReference type="Gene3D" id="3.40.50.10140">
    <property type="entry name" value="Toll/interleukin-1 receptor homology (TIR) domain"/>
    <property type="match status" value="1"/>
</dbReference>
<feature type="domain" description="TIR" evidence="13">
    <location>
        <begin position="845"/>
        <end position="981"/>
    </location>
</feature>
<keyword evidence="3" id="KW-0433">Leucine-rich repeat</keyword>
<dbReference type="InParanoid" id="A0A7M7G5M7"/>
<evidence type="ECO:0000259" key="13">
    <source>
        <dbReference type="PROSITE" id="PS50104"/>
    </source>
</evidence>
<organism evidence="14 15">
    <name type="scientific">Nasonia vitripennis</name>
    <name type="common">Parasitic wasp</name>
    <dbReference type="NCBI Taxonomy" id="7425"/>
    <lineage>
        <taxon>Eukaryota</taxon>
        <taxon>Metazoa</taxon>
        <taxon>Ecdysozoa</taxon>
        <taxon>Arthropoda</taxon>
        <taxon>Hexapoda</taxon>
        <taxon>Insecta</taxon>
        <taxon>Pterygota</taxon>
        <taxon>Neoptera</taxon>
        <taxon>Endopterygota</taxon>
        <taxon>Hymenoptera</taxon>
        <taxon>Apocrita</taxon>
        <taxon>Proctotrupomorpha</taxon>
        <taxon>Chalcidoidea</taxon>
        <taxon>Pteromalidae</taxon>
        <taxon>Pteromalinae</taxon>
        <taxon>Nasonia</taxon>
    </lineage>
</organism>
<dbReference type="Proteomes" id="UP000002358">
    <property type="component" value="Chromosome 2"/>
</dbReference>
<sequence>MTFRLLLLLLLLLALGLLVSGFECPPYRQCTCPSDDPGLLEYQLTCWTGNSSTHTFELSITPHKQITVQCYNSPDWAEFASLEPSLKLGDLQALVFRDCLTLGSEHSEKLANLLGIGQLTSLKIARFNGTLARDDLRVYPSVKKLYLSDNQLGDVSVDLLRDLRSLELLDLHNTNIRLPAGFFDNATTLRALELGINQMRQLPAGLFDELRNLKLLNIWKNGFRKLEPDVFRGLKKLETLDLNQNQLQTLPAELFKDLENLELVNLSLNNFTSLPRGLFRNNPKLVSVKLLSNKRNLTELPAGLFANLTNLKSVVMTRAGLLSLPEDLFWGATNLRNLSIDRNYLASLPQKIFQNSTELYSLSLSFNVLDELPERLFEYATKLSKLDLSNNRLTSINDHTLIGLESLRTLNMENNCLSFIHLEAFSFLGNLRVARFANNRLSLHTGLYDIFGHISPFHNCHSLEELYLAHNNVTEMHSDWLVSNVRLRELDLKHNAFNYLETEDLQFISSSLRVDLRFNNISRLVLTSLELIASNQSAPRDVTVEIDDNPIRCDCEVYELLRYLNGDMHPFVQNYVHLKPGKLSCRSPEYMRGSQLSELKAKSLKCLVESEQPRPGDPCSPNGGACTCWQRPEDKALLLDCAARNLSRAPEWIDARGAARIELDLRVNRLVEPPSMYKKGYEKVTSLNLSRNRISFVDERLLSPNLKTLLLDGNELSSIDAKILEKLSNSSKISKLTLHDNPWRCDCSSRELLSFVQSNFLGIPDLLAIKCAQGNVSLAELSIDELCPGSNRLLVLACSLLGLCGLLLGCAAALFFRFQRQLKVWLYSKSLCLCLLREDELDRDKSYDAFISYSHKDEEFVLKELVAKLEDGPKPYRLCIHIRDWLAGEWIPMQIARSVEESRRTIVVLSPNFIESVWGRMEFQAAHKQALSEKRARLIVVVYGEIGPTDELEPELRAYLQTNTYVKWGDPWFWQKLRYAMPHKRDCSGPLLEQRPNENLAIVSQRIVAEKPRVSFMDEKQNQKLLETVKGINRNFAANLEIRAPQCTTV</sequence>
<evidence type="ECO:0000256" key="3">
    <source>
        <dbReference type="ARBA" id="ARBA00022614"/>
    </source>
</evidence>
<evidence type="ECO:0000256" key="6">
    <source>
        <dbReference type="ARBA" id="ARBA00022737"/>
    </source>
</evidence>
<dbReference type="SMR" id="A0A7M7G5M7"/>
<dbReference type="Gene3D" id="3.80.10.10">
    <property type="entry name" value="Ribonuclease Inhibitor"/>
    <property type="match status" value="3"/>
</dbReference>